<dbReference type="Gene3D" id="3.30.950.30">
    <property type="entry name" value="Schlafen, AAA domain"/>
    <property type="match status" value="1"/>
</dbReference>
<sequence length="380" mass="43028">MVAERSFDVILVGEPLERVACGKLLEFLQTAWESPAIEFKTWSGERSGGYEEDSKSVILRSVSAFLNSSEGRGLLVIGVRGKERFEGVECIPRDEKFRSREAVEAFIRETIFSHIKALPDYRVPPLLKVKVFSCKEDCGLDQDGWLATIYVERRADSLYYYSIGGKDRAYIREGSRSRELRIDEMLQLIERKRRAIIVTILDLHIINDHTIELEALARNIGSKPAMYLHTRLAIIKGNINASLPQDTSKVYVESVTCDGVLSKERENQDSTMFSFTSNPSWITHPVIFPYLDVGVGRVRLNLRSSLPGNVVKVLIPFESLTFTEDTVTYQSCVAVVTKSGVDEECNTIVKDYLGVSVLQERSLKLKVRLTLEDVMRFQSI</sequence>
<accession>A0A7J2U3H7</accession>
<dbReference type="InterPro" id="IPR038461">
    <property type="entry name" value="Schlafen_AlbA_2_dom_sf"/>
</dbReference>
<dbReference type="AlphaFoldDB" id="A0A7J2U3H7"/>
<evidence type="ECO:0000259" key="1">
    <source>
        <dbReference type="Pfam" id="PF04326"/>
    </source>
</evidence>
<organism evidence="2">
    <name type="scientific">Ignisphaera aggregans</name>
    <dbReference type="NCBI Taxonomy" id="334771"/>
    <lineage>
        <taxon>Archaea</taxon>
        <taxon>Thermoproteota</taxon>
        <taxon>Thermoprotei</taxon>
        <taxon>Desulfurococcales</taxon>
        <taxon>Desulfurococcaceae</taxon>
        <taxon>Ignisphaera</taxon>
    </lineage>
</organism>
<gene>
    <name evidence="2" type="ORF">ENO26_04815</name>
</gene>
<keyword evidence="2" id="KW-0547">Nucleotide-binding</keyword>
<name>A0A7J2U3H7_9CREN</name>
<dbReference type="Pfam" id="PF04326">
    <property type="entry name" value="SLFN_AlbA_2"/>
    <property type="match status" value="1"/>
</dbReference>
<reference evidence="2" key="1">
    <citation type="journal article" date="2020" name="mSystems">
        <title>Genome- and Community-Level Interaction Insights into Carbon Utilization and Element Cycling Functions of Hydrothermarchaeota in Hydrothermal Sediment.</title>
        <authorList>
            <person name="Zhou Z."/>
            <person name="Liu Y."/>
            <person name="Xu W."/>
            <person name="Pan J."/>
            <person name="Luo Z.H."/>
            <person name="Li M."/>
        </authorList>
    </citation>
    <scope>NUCLEOTIDE SEQUENCE [LARGE SCALE GENOMIC DNA]</scope>
    <source>
        <strain evidence="2">SpSt-125</strain>
    </source>
</reference>
<keyword evidence="2" id="KW-0067">ATP-binding</keyword>
<protein>
    <submittedName>
        <fullName evidence="2">ATP-binding protein</fullName>
    </submittedName>
</protein>
<feature type="domain" description="Schlafen AlbA-2" evidence="1">
    <location>
        <begin position="33"/>
        <end position="180"/>
    </location>
</feature>
<dbReference type="InterPro" id="IPR007421">
    <property type="entry name" value="Schlafen_AlbA_2_dom"/>
</dbReference>
<proteinExistence type="predicted"/>
<comment type="caution">
    <text evidence="2">The sequence shown here is derived from an EMBL/GenBank/DDBJ whole genome shotgun (WGS) entry which is preliminary data.</text>
</comment>
<dbReference type="GO" id="GO:0005524">
    <property type="term" value="F:ATP binding"/>
    <property type="evidence" value="ECO:0007669"/>
    <property type="project" value="UniProtKB-KW"/>
</dbReference>
<dbReference type="EMBL" id="DSEU01000036">
    <property type="protein sequence ID" value="HEM66877.1"/>
    <property type="molecule type" value="Genomic_DNA"/>
</dbReference>
<evidence type="ECO:0000313" key="2">
    <source>
        <dbReference type="EMBL" id="HEM66877.1"/>
    </source>
</evidence>